<dbReference type="NCBIfam" id="TIGR00125">
    <property type="entry name" value="cyt_tran_rel"/>
    <property type="match status" value="1"/>
</dbReference>
<sequence length="331" mass="38183">MFSIKRIWLNRDKKLFQEWSNLLVSNELAVDTQVDYTIGIFNENQLIGTASLYQNIIKCVSVSSDYQGNDLLAKLVTHLLEYLKEQMIFHTFLYTKPESAILFKGLGFEEIIRTDQVVFMEFGQPNFDSFLEILKQNKQSFKTASSIVMNANPFTLGHFYLVEEASKQSEWVYVFVVSEDSSEFSSDERMELVKQGCASLTNVTILPTMTYQVSSATFPSYFLKERAELAVAKTQATLDAKLFKEKIAKALNIKKRFVGDEPYSKVTNVYNEAMKTEFQTDIELIILNRKEVESEIISATKVRKAYEEKNWSKIKKMVPETTYNYLLTRGE</sequence>
<evidence type="ECO:0000256" key="1">
    <source>
        <dbReference type="ARBA" id="ARBA00022741"/>
    </source>
</evidence>
<keyword evidence="2 3" id="KW-0067">ATP-binding</keyword>
<evidence type="ECO:0000313" key="5">
    <source>
        <dbReference type="EMBL" id="RSU16525.1"/>
    </source>
</evidence>
<dbReference type="EMBL" id="NGKB01000002">
    <property type="protein sequence ID" value="RSU16525.1"/>
    <property type="molecule type" value="Genomic_DNA"/>
</dbReference>
<dbReference type="PROSITE" id="PS51186">
    <property type="entry name" value="GNAT"/>
    <property type="match status" value="1"/>
</dbReference>
<dbReference type="Gene3D" id="3.40.50.620">
    <property type="entry name" value="HUPs"/>
    <property type="match status" value="1"/>
</dbReference>
<keyword evidence="1 3" id="KW-0547">Nucleotide-binding</keyword>
<dbReference type="GeneID" id="95580371"/>
<dbReference type="GO" id="GO:0005524">
    <property type="term" value="F:ATP binding"/>
    <property type="evidence" value="ECO:0007669"/>
    <property type="project" value="UniProtKB-UniRule"/>
</dbReference>
<comment type="function">
    <text evidence="3">Acetylation of prosthetic group (2-(5''-phosphoribosyl)-3'-dephosphocoenzyme-A) of the gamma subunit of citrate lyase.</text>
</comment>
<reference evidence="5 6" key="1">
    <citation type="submission" date="2017-05" db="EMBL/GenBank/DDBJ databases">
        <title>Vagococcus spp. assemblies.</title>
        <authorList>
            <person name="Gulvik C.A."/>
        </authorList>
    </citation>
    <scope>NUCLEOTIDE SEQUENCE [LARGE SCALE GENOMIC DNA]</scope>
    <source>
        <strain evidence="5 6">SS1714</strain>
    </source>
</reference>
<dbReference type="InterPro" id="IPR005216">
    <property type="entry name" value="Citrate_lyase_ligase"/>
</dbReference>
<dbReference type="SUPFAM" id="SSF55729">
    <property type="entry name" value="Acyl-CoA N-acyltransferases (Nat)"/>
    <property type="match status" value="1"/>
</dbReference>
<dbReference type="SUPFAM" id="SSF52374">
    <property type="entry name" value="Nucleotidylyl transferase"/>
    <property type="match status" value="1"/>
</dbReference>
<feature type="domain" description="N-acetyltransferase" evidence="4">
    <location>
        <begin position="1"/>
        <end position="125"/>
    </location>
</feature>
<dbReference type="InterPro" id="IPR016181">
    <property type="entry name" value="Acyl_CoA_acyltransferase"/>
</dbReference>
<evidence type="ECO:0000256" key="3">
    <source>
        <dbReference type="PIRNR" id="PIRNR005751"/>
    </source>
</evidence>
<keyword evidence="3 5" id="KW-0436">Ligase</keyword>
<dbReference type="PIRSF" id="PIRSF005751">
    <property type="entry name" value="Acet_citr_lig"/>
    <property type="match status" value="1"/>
</dbReference>
<dbReference type="NCBIfam" id="TIGR00124">
    <property type="entry name" value="cit_ly_ligase"/>
    <property type="match status" value="1"/>
</dbReference>
<comment type="caution">
    <text evidence="5">The sequence shown here is derived from an EMBL/GenBank/DDBJ whole genome shotgun (WGS) entry which is preliminary data.</text>
</comment>
<dbReference type="GO" id="GO:0008771">
    <property type="term" value="F:[citrate (pro-3S)-lyase] ligase activity"/>
    <property type="evidence" value="ECO:0007669"/>
    <property type="project" value="UniProtKB-EC"/>
</dbReference>
<dbReference type="SMART" id="SM00764">
    <property type="entry name" value="Citrate_ly_lig"/>
    <property type="match status" value="1"/>
</dbReference>
<accession>A0A430B8A6</accession>
<dbReference type="GO" id="GO:0016747">
    <property type="term" value="F:acyltransferase activity, transferring groups other than amino-acyl groups"/>
    <property type="evidence" value="ECO:0007669"/>
    <property type="project" value="InterPro"/>
</dbReference>
<dbReference type="Pfam" id="PF08218">
    <property type="entry name" value="Citrate_ly_lig"/>
    <property type="match status" value="1"/>
</dbReference>
<gene>
    <name evidence="5" type="ORF">CBF28_03080</name>
</gene>
<protein>
    <recommendedName>
        <fullName evidence="3">[Citrate [pro-3S]-lyase] ligase</fullName>
        <ecNumber evidence="3">6.2.1.22</ecNumber>
    </recommendedName>
</protein>
<dbReference type="InterPro" id="IPR013166">
    <property type="entry name" value="Citrate_lyase_ligase_C"/>
</dbReference>
<keyword evidence="5" id="KW-0456">Lyase</keyword>
<name>A0A430B8A6_9ENTE</name>
<dbReference type="InterPro" id="IPR004821">
    <property type="entry name" value="Cyt_trans-like"/>
</dbReference>
<evidence type="ECO:0000313" key="6">
    <source>
        <dbReference type="Proteomes" id="UP000288028"/>
    </source>
</evidence>
<proteinExistence type="predicted"/>
<dbReference type="PANTHER" id="PTHR40599:SF1">
    <property type="entry name" value="[CITRATE [PRO-3S]-LYASE] LIGASE"/>
    <property type="match status" value="1"/>
</dbReference>
<dbReference type="Proteomes" id="UP000288028">
    <property type="component" value="Unassembled WGS sequence"/>
</dbReference>
<organism evidence="5 6">
    <name type="scientific">Vagococcus carniphilus</name>
    <dbReference type="NCBI Taxonomy" id="218144"/>
    <lineage>
        <taxon>Bacteria</taxon>
        <taxon>Bacillati</taxon>
        <taxon>Bacillota</taxon>
        <taxon>Bacilli</taxon>
        <taxon>Lactobacillales</taxon>
        <taxon>Enterococcaceae</taxon>
        <taxon>Vagococcus</taxon>
    </lineage>
</organism>
<comment type="catalytic activity">
    <reaction evidence="3">
        <text>holo-[citrate lyase ACP] + acetate + ATP = acetyl-[citrate lyase ACP] + AMP + diphosphate</text>
        <dbReference type="Rhea" id="RHEA:23788"/>
        <dbReference type="Rhea" id="RHEA-COMP:10158"/>
        <dbReference type="Rhea" id="RHEA-COMP:13710"/>
        <dbReference type="ChEBI" id="CHEBI:30089"/>
        <dbReference type="ChEBI" id="CHEBI:30616"/>
        <dbReference type="ChEBI" id="CHEBI:33019"/>
        <dbReference type="ChEBI" id="CHEBI:82683"/>
        <dbReference type="ChEBI" id="CHEBI:137976"/>
        <dbReference type="ChEBI" id="CHEBI:456215"/>
        <dbReference type="EC" id="6.2.1.22"/>
    </reaction>
</comment>
<dbReference type="InterPro" id="IPR000182">
    <property type="entry name" value="GNAT_dom"/>
</dbReference>
<dbReference type="PANTHER" id="PTHR40599">
    <property type="entry name" value="[CITRATE [PRO-3S]-LYASE] LIGASE"/>
    <property type="match status" value="1"/>
</dbReference>
<dbReference type="RefSeq" id="WP_126791806.1">
    <property type="nucleotide sequence ID" value="NZ_CP060720.1"/>
</dbReference>
<dbReference type="EC" id="6.2.1.22" evidence="3"/>
<dbReference type="GO" id="GO:0016829">
    <property type="term" value="F:lyase activity"/>
    <property type="evidence" value="ECO:0007669"/>
    <property type="project" value="UniProtKB-KW"/>
</dbReference>
<dbReference type="OrthoDB" id="9779753at2"/>
<dbReference type="AlphaFoldDB" id="A0A430B8A6"/>
<dbReference type="Pfam" id="PF00583">
    <property type="entry name" value="Acetyltransf_1"/>
    <property type="match status" value="1"/>
</dbReference>
<evidence type="ECO:0000259" key="4">
    <source>
        <dbReference type="PROSITE" id="PS51186"/>
    </source>
</evidence>
<dbReference type="Gene3D" id="3.40.630.30">
    <property type="match status" value="1"/>
</dbReference>
<keyword evidence="6" id="KW-1185">Reference proteome</keyword>
<evidence type="ECO:0000256" key="2">
    <source>
        <dbReference type="ARBA" id="ARBA00022840"/>
    </source>
</evidence>
<dbReference type="InterPro" id="IPR014729">
    <property type="entry name" value="Rossmann-like_a/b/a_fold"/>
</dbReference>